<dbReference type="InterPro" id="IPR055869">
    <property type="entry name" value="DUF7446"/>
</dbReference>
<name>A0A4Y4DGY8_GLUUR</name>
<dbReference type="Pfam" id="PF24233">
    <property type="entry name" value="DUF7446"/>
    <property type="match status" value="1"/>
</dbReference>
<dbReference type="Proteomes" id="UP000316612">
    <property type="component" value="Unassembled WGS sequence"/>
</dbReference>
<evidence type="ECO:0000313" key="2">
    <source>
        <dbReference type="Proteomes" id="UP000316612"/>
    </source>
</evidence>
<accession>A0A4Y4DGY8</accession>
<reference evidence="1 2" key="1">
    <citation type="submission" date="2019-06" db="EMBL/GenBank/DDBJ databases">
        <title>Whole genome shotgun sequence of Glutamicibacter uratoxydans NBRC 15515.</title>
        <authorList>
            <person name="Hosoyama A."/>
            <person name="Uohara A."/>
            <person name="Ohji S."/>
            <person name="Ichikawa N."/>
        </authorList>
    </citation>
    <scope>NUCLEOTIDE SEQUENCE [LARGE SCALE GENOMIC DNA]</scope>
    <source>
        <strain evidence="1 2">NBRC 15515</strain>
    </source>
</reference>
<proteinExistence type="predicted"/>
<organism evidence="1 2">
    <name type="scientific">Glutamicibacter uratoxydans</name>
    <name type="common">Arthrobacter uratoxydans</name>
    <dbReference type="NCBI Taxonomy" id="43667"/>
    <lineage>
        <taxon>Bacteria</taxon>
        <taxon>Bacillati</taxon>
        <taxon>Actinomycetota</taxon>
        <taxon>Actinomycetes</taxon>
        <taxon>Micrococcales</taxon>
        <taxon>Micrococcaceae</taxon>
        <taxon>Glutamicibacter</taxon>
    </lineage>
</organism>
<dbReference type="OrthoDB" id="9900410at2"/>
<gene>
    <name evidence="1" type="ORF">AUR04nite_00240</name>
</gene>
<dbReference type="EMBL" id="BJNY01000001">
    <property type="protein sequence ID" value="GED04492.1"/>
    <property type="molecule type" value="Genomic_DNA"/>
</dbReference>
<keyword evidence="2" id="KW-1185">Reference proteome</keyword>
<sequence>MARKIGIQAQRFAQNIEAGFLNDAGTLFVGNKQDVTDQCIGAVAEFVEQNYEGSVEFEWPNIDYKVEIKVTRGSKEER</sequence>
<dbReference type="RefSeq" id="WP_141360713.1">
    <property type="nucleotide sequence ID" value="NZ_BAAAJL010000007.1"/>
</dbReference>
<comment type="caution">
    <text evidence="1">The sequence shown here is derived from an EMBL/GenBank/DDBJ whole genome shotgun (WGS) entry which is preliminary data.</text>
</comment>
<evidence type="ECO:0000313" key="1">
    <source>
        <dbReference type="EMBL" id="GED04492.1"/>
    </source>
</evidence>
<protein>
    <submittedName>
        <fullName evidence="1">Uncharacterized protein</fullName>
    </submittedName>
</protein>
<dbReference type="AlphaFoldDB" id="A0A4Y4DGY8"/>